<dbReference type="Proteomes" id="UP000011612">
    <property type="component" value="Unassembled WGS sequence"/>
</dbReference>
<keyword evidence="9" id="KW-0479">Metal-binding</keyword>
<evidence type="ECO:0000259" key="22">
    <source>
        <dbReference type="Pfam" id="PF04389"/>
    </source>
</evidence>
<protein>
    <recommendedName>
        <fullName evidence="5">Carboxypeptidase Q</fullName>
    </recommendedName>
    <alternativeName>
        <fullName evidence="20">Plasma glutamate carboxypeptidase</fullName>
    </alternativeName>
</protein>
<keyword evidence="16" id="KW-0865">Zymogen</keyword>
<evidence type="ECO:0000256" key="2">
    <source>
        <dbReference type="ARBA" id="ARBA00004371"/>
    </source>
</evidence>
<keyword evidence="8" id="KW-0645">Protease</keyword>
<organism evidence="23 24">
    <name type="scientific">Haloferax elongans ATCC BAA-1513</name>
    <dbReference type="NCBI Taxonomy" id="1230453"/>
    <lineage>
        <taxon>Archaea</taxon>
        <taxon>Methanobacteriati</taxon>
        <taxon>Methanobacteriota</taxon>
        <taxon>Stenosarchaea group</taxon>
        <taxon>Halobacteria</taxon>
        <taxon>Halobacteriales</taxon>
        <taxon>Haloferacaceae</taxon>
        <taxon>Haloferax</taxon>
    </lineage>
</organism>
<feature type="domain" description="PA" evidence="21">
    <location>
        <begin position="103"/>
        <end position="197"/>
    </location>
</feature>
<dbReference type="SMR" id="M0HLQ7"/>
<keyword evidence="14" id="KW-0333">Golgi apparatus</keyword>
<dbReference type="EMBL" id="AOLK01000019">
    <property type="protein sequence ID" value="ELZ84652.1"/>
    <property type="molecule type" value="Genomic_DNA"/>
</dbReference>
<proteinExistence type="predicted"/>
<dbReference type="InterPro" id="IPR039866">
    <property type="entry name" value="CPQ"/>
</dbReference>
<keyword evidence="17" id="KW-0325">Glycoprotein</keyword>
<evidence type="ECO:0000256" key="4">
    <source>
        <dbReference type="ARBA" id="ARBA00004613"/>
    </source>
</evidence>
<dbReference type="RefSeq" id="WP_008324655.1">
    <property type="nucleotide sequence ID" value="NZ_AOLK01000019.1"/>
</dbReference>
<evidence type="ECO:0000256" key="12">
    <source>
        <dbReference type="ARBA" id="ARBA00022824"/>
    </source>
</evidence>
<evidence type="ECO:0000313" key="23">
    <source>
        <dbReference type="EMBL" id="ELZ84652.1"/>
    </source>
</evidence>
<dbReference type="GO" id="GO:0046872">
    <property type="term" value="F:metal ion binding"/>
    <property type="evidence" value="ECO:0007669"/>
    <property type="project" value="UniProtKB-KW"/>
</dbReference>
<keyword evidence="13" id="KW-0862">Zinc</keyword>
<keyword evidence="10" id="KW-0732">Signal</keyword>
<dbReference type="PATRIC" id="fig|1230453.4.peg.2285"/>
<dbReference type="SUPFAM" id="SSF53187">
    <property type="entry name" value="Zn-dependent exopeptidases"/>
    <property type="match status" value="1"/>
</dbReference>
<dbReference type="Pfam" id="PF02225">
    <property type="entry name" value="PA"/>
    <property type="match status" value="1"/>
</dbReference>
<dbReference type="GO" id="GO:0006508">
    <property type="term" value="P:proteolysis"/>
    <property type="evidence" value="ECO:0007669"/>
    <property type="project" value="UniProtKB-KW"/>
</dbReference>
<evidence type="ECO:0000256" key="20">
    <source>
        <dbReference type="ARBA" id="ARBA00033328"/>
    </source>
</evidence>
<dbReference type="STRING" id="1230453.C453_11576"/>
<evidence type="ECO:0000256" key="3">
    <source>
        <dbReference type="ARBA" id="ARBA00004555"/>
    </source>
</evidence>
<dbReference type="Gene3D" id="3.40.630.10">
    <property type="entry name" value="Zn peptidases"/>
    <property type="match status" value="1"/>
</dbReference>
<feature type="domain" description="Peptidase M28" evidence="22">
    <location>
        <begin position="223"/>
        <end position="406"/>
    </location>
</feature>
<evidence type="ECO:0000256" key="9">
    <source>
        <dbReference type="ARBA" id="ARBA00022723"/>
    </source>
</evidence>
<evidence type="ECO:0000256" key="10">
    <source>
        <dbReference type="ARBA" id="ARBA00022729"/>
    </source>
</evidence>
<evidence type="ECO:0000256" key="6">
    <source>
        <dbReference type="ARBA" id="ARBA00022525"/>
    </source>
</evidence>
<keyword evidence="18" id="KW-0458">Lysosome</keyword>
<sequence length="448" mass="48268">MAQSSSTLLPTHVVGDAYTQTEAWEFLVNLADGPDRFAGTKGEEWAAQQIAEAFRSRGCDEVSIDEFQIPGWERGESILTAAGTDFAADHEVIALPGSPPETVSGEIVDCGHGLLRDFENRDLEGAIAMAADTTPADHGRHIHRLEKYAWAAEAGASAFIYRTDRPGSLPPTGDVGTDDGAGPIPAIGVSREVGAWLERRCNRTSIEGTVTVDCETPLTNSRNVSAALGPETADEILVTAHIDAHDIGSGANDNGVGCALLTETARLLSQVTEQLETRVRFVAFGAEEVGFRGSREYVREHDLDAVKAVVNADGIGYSRTIDLYTHGFDEIGAAFEAALDAFGVPGSINDAVRPHSDHWPFVKHGVPGVQLRSESEQERGWTHTHADTADKIDLRDLRDLAVVLSEAVLRLARSEHEVEHVDPSVIRDATKRAGLEAGLRATGDWPWE</sequence>
<evidence type="ECO:0000256" key="18">
    <source>
        <dbReference type="ARBA" id="ARBA00023228"/>
    </source>
</evidence>
<keyword evidence="24" id="KW-1185">Reference proteome</keyword>
<comment type="subcellular location">
    <subcellularLocation>
        <location evidence="1">Endoplasmic reticulum</location>
    </subcellularLocation>
    <subcellularLocation>
        <location evidence="3">Golgi apparatus</location>
    </subcellularLocation>
    <subcellularLocation>
        <location evidence="2">Lysosome</location>
    </subcellularLocation>
    <subcellularLocation>
        <location evidence="4">Secreted</location>
    </subcellularLocation>
</comment>
<dbReference type="OrthoDB" id="18376at2157"/>
<evidence type="ECO:0000259" key="21">
    <source>
        <dbReference type="Pfam" id="PF02225"/>
    </source>
</evidence>
<dbReference type="InterPro" id="IPR046450">
    <property type="entry name" value="PA_dom_sf"/>
</dbReference>
<dbReference type="GO" id="GO:0005576">
    <property type="term" value="C:extracellular region"/>
    <property type="evidence" value="ECO:0007669"/>
    <property type="project" value="UniProtKB-SubCell"/>
</dbReference>
<dbReference type="GO" id="GO:0070573">
    <property type="term" value="F:metallodipeptidase activity"/>
    <property type="evidence" value="ECO:0007669"/>
    <property type="project" value="InterPro"/>
</dbReference>
<keyword evidence="12" id="KW-0256">Endoplasmic reticulum</keyword>
<keyword evidence="11" id="KW-0378">Hydrolase</keyword>
<evidence type="ECO:0000256" key="1">
    <source>
        <dbReference type="ARBA" id="ARBA00004240"/>
    </source>
</evidence>
<reference evidence="23 24" key="1">
    <citation type="journal article" date="2014" name="PLoS Genet.">
        <title>Phylogenetically driven sequencing of extremely halophilic archaea reveals strategies for static and dynamic osmo-response.</title>
        <authorList>
            <person name="Becker E.A."/>
            <person name="Seitzer P.M."/>
            <person name="Tritt A."/>
            <person name="Larsen D."/>
            <person name="Krusor M."/>
            <person name="Yao A.I."/>
            <person name="Wu D."/>
            <person name="Madern D."/>
            <person name="Eisen J.A."/>
            <person name="Darling A.E."/>
            <person name="Facciotti M.T."/>
        </authorList>
    </citation>
    <scope>NUCLEOTIDE SEQUENCE [LARGE SCALE GENOMIC DNA]</scope>
    <source>
        <strain evidence="23 24">ATCC BAA-1513</strain>
    </source>
</reference>
<evidence type="ECO:0000313" key="24">
    <source>
        <dbReference type="Proteomes" id="UP000011612"/>
    </source>
</evidence>
<dbReference type="SUPFAM" id="SSF52025">
    <property type="entry name" value="PA domain"/>
    <property type="match status" value="1"/>
</dbReference>
<dbReference type="PANTHER" id="PTHR12053:SF3">
    <property type="entry name" value="CARBOXYPEPTIDASE Q"/>
    <property type="match status" value="1"/>
</dbReference>
<dbReference type="InterPro" id="IPR007484">
    <property type="entry name" value="Peptidase_M28"/>
</dbReference>
<gene>
    <name evidence="23" type="ORF">C453_11576</name>
</gene>
<evidence type="ECO:0000256" key="14">
    <source>
        <dbReference type="ARBA" id="ARBA00023034"/>
    </source>
</evidence>
<dbReference type="PANTHER" id="PTHR12053">
    <property type="entry name" value="PROTEASE FAMILY M28 PLASMA GLUTAMATE CARBOXYPEPTIDASE-RELATED"/>
    <property type="match status" value="1"/>
</dbReference>
<evidence type="ECO:0000256" key="13">
    <source>
        <dbReference type="ARBA" id="ARBA00022833"/>
    </source>
</evidence>
<keyword evidence="6" id="KW-0964">Secreted</keyword>
<evidence type="ECO:0000256" key="7">
    <source>
        <dbReference type="ARBA" id="ARBA00022645"/>
    </source>
</evidence>
<dbReference type="Pfam" id="PF04389">
    <property type="entry name" value="Peptidase_M28"/>
    <property type="match status" value="1"/>
</dbReference>
<keyword evidence="7" id="KW-0121">Carboxypeptidase</keyword>
<evidence type="ECO:0000256" key="17">
    <source>
        <dbReference type="ARBA" id="ARBA00023180"/>
    </source>
</evidence>
<dbReference type="InterPro" id="IPR003137">
    <property type="entry name" value="PA_domain"/>
</dbReference>
<dbReference type="Gene3D" id="3.50.30.30">
    <property type="match status" value="1"/>
</dbReference>
<evidence type="ECO:0000256" key="19">
    <source>
        <dbReference type="ARBA" id="ARBA00025833"/>
    </source>
</evidence>
<evidence type="ECO:0000256" key="15">
    <source>
        <dbReference type="ARBA" id="ARBA00023049"/>
    </source>
</evidence>
<evidence type="ECO:0000256" key="16">
    <source>
        <dbReference type="ARBA" id="ARBA00023145"/>
    </source>
</evidence>
<accession>M0HLQ7</accession>
<comment type="subunit">
    <text evidence="19">Homodimer. The monomeric form is inactive while the homodimer is active.</text>
</comment>
<evidence type="ECO:0000256" key="5">
    <source>
        <dbReference type="ARBA" id="ARBA00014116"/>
    </source>
</evidence>
<dbReference type="GO" id="GO:0004180">
    <property type="term" value="F:carboxypeptidase activity"/>
    <property type="evidence" value="ECO:0007669"/>
    <property type="project" value="UniProtKB-KW"/>
</dbReference>
<dbReference type="GO" id="GO:0005764">
    <property type="term" value="C:lysosome"/>
    <property type="evidence" value="ECO:0007669"/>
    <property type="project" value="UniProtKB-SubCell"/>
</dbReference>
<dbReference type="AlphaFoldDB" id="M0HLQ7"/>
<name>M0HLQ7_HALEO</name>
<evidence type="ECO:0000256" key="8">
    <source>
        <dbReference type="ARBA" id="ARBA00022670"/>
    </source>
</evidence>
<comment type="caution">
    <text evidence="23">The sequence shown here is derived from an EMBL/GenBank/DDBJ whole genome shotgun (WGS) entry which is preliminary data.</text>
</comment>
<keyword evidence="15" id="KW-0482">Metalloprotease</keyword>
<evidence type="ECO:0000256" key="11">
    <source>
        <dbReference type="ARBA" id="ARBA00022801"/>
    </source>
</evidence>